<feature type="domain" description="EF-hand" evidence="8">
    <location>
        <begin position="26"/>
        <end position="61"/>
    </location>
</feature>
<dbReference type="InterPro" id="IPR002048">
    <property type="entry name" value="EF_hand_dom"/>
</dbReference>
<comment type="function">
    <text evidence="7">Plays a fundamental role in microtubule organizing center structure and function. Component of the infraciliary lattice (ICL) and the ciliary basal bodies.</text>
</comment>
<evidence type="ECO:0000313" key="10">
    <source>
        <dbReference type="Proteomes" id="UP001162131"/>
    </source>
</evidence>
<comment type="caution">
    <text evidence="9">The sequence shown here is derived from an EMBL/GenBank/DDBJ whole genome shotgun (WGS) entry which is preliminary data.</text>
</comment>
<gene>
    <name evidence="9" type="ORF">BSTOLATCC_MIC34246</name>
</gene>
<evidence type="ECO:0000256" key="2">
    <source>
        <dbReference type="ARBA" id="ARBA00005253"/>
    </source>
</evidence>
<dbReference type="PROSITE" id="PS50222">
    <property type="entry name" value="EF_HAND_2"/>
    <property type="match status" value="2"/>
</dbReference>
<dbReference type="PANTHER" id="PTHR23048:SF59">
    <property type="entry name" value="EF-HAND SUPERFAMILY PROTEIN"/>
    <property type="match status" value="1"/>
</dbReference>
<dbReference type="GO" id="GO:0005509">
    <property type="term" value="F:calcium ion binding"/>
    <property type="evidence" value="ECO:0007669"/>
    <property type="project" value="InterPro"/>
</dbReference>
<evidence type="ECO:0000313" key="9">
    <source>
        <dbReference type="EMBL" id="CAG9323597.1"/>
    </source>
</evidence>
<dbReference type="SUPFAM" id="SSF47473">
    <property type="entry name" value="EF-hand"/>
    <property type="match status" value="1"/>
</dbReference>
<dbReference type="SMART" id="SM00054">
    <property type="entry name" value="EFh"/>
    <property type="match status" value="2"/>
</dbReference>
<sequence>MSRKLAEVTSKKAPQKPVVEIRMTEDEIKDCKEAFDIFDSDISGTINPKEVQAAINSLGDDRTNTIFRLLAGIEELGAEIDFDAFLAHINERLGHRNSKEGIQRIMDLFDSEGTGTITVKNLARVSRELGESMTVEELTEAIEKVSTKGAELTFDDFYKVMTKKIYG</sequence>
<name>A0AAU9JEV7_9CILI</name>
<dbReference type="Gene3D" id="1.10.238.10">
    <property type="entry name" value="EF-hand"/>
    <property type="match status" value="2"/>
</dbReference>
<reference evidence="9" key="1">
    <citation type="submission" date="2021-09" db="EMBL/GenBank/DDBJ databases">
        <authorList>
            <consortium name="AG Swart"/>
            <person name="Singh M."/>
            <person name="Singh A."/>
            <person name="Seah K."/>
            <person name="Emmerich C."/>
        </authorList>
    </citation>
    <scope>NUCLEOTIDE SEQUENCE</scope>
    <source>
        <strain evidence="9">ATCC30299</strain>
    </source>
</reference>
<evidence type="ECO:0000256" key="7">
    <source>
        <dbReference type="ARBA" id="ARBA00025692"/>
    </source>
</evidence>
<evidence type="ECO:0000256" key="6">
    <source>
        <dbReference type="ARBA" id="ARBA00023212"/>
    </source>
</evidence>
<keyword evidence="10" id="KW-1185">Reference proteome</keyword>
<evidence type="ECO:0000259" key="8">
    <source>
        <dbReference type="PROSITE" id="PS50222"/>
    </source>
</evidence>
<dbReference type="AlphaFoldDB" id="A0AAU9JEV7"/>
<comment type="subcellular location">
    <subcellularLocation>
        <location evidence="1">Cytoplasm</location>
        <location evidence="1">Cytoskeleton</location>
    </subcellularLocation>
</comment>
<dbReference type="GO" id="GO:0016460">
    <property type="term" value="C:myosin II complex"/>
    <property type="evidence" value="ECO:0007669"/>
    <property type="project" value="TreeGrafter"/>
</dbReference>
<dbReference type="EMBL" id="CAJZBQ010000034">
    <property type="protein sequence ID" value="CAG9323597.1"/>
    <property type="molecule type" value="Genomic_DNA"/>
</dbReference>
<comment type="similarity">
    <text evidence="2">Belongs to the centrin family.</text>
</comment>
<dbReference type="Pfam" id="PF13499">
    <property type="entry name" value="EF-hand_7"/>
    <property type="match status" value="1"/>
</dbReference>
<dbReference type="InterPro" id="IPR011992">
    <property type="entry name" value="EF-hand-dom_pair"/>
</dbReference>
<evidence type="ECO:0000256" key="5">
    <source>
        <dbReference type="ARBA" id="ARBA00022837"/>
    </source>
</evidence>
<dbReference type="InterPro" id="IPR050230">
    <property type="entry name" value="CALM/Myosin/TropC-like"/>
</dbReference>
<dbReference type="FunFam" id="1.10.238.10:FF:000178">
    <property type="entry name" value="Calmodulin-2 A"/>
    <property type="match status" value="1"/>
</dbReference>
<keyword evidence="3" id="KW-0963">Cytoplasm</keyword>
<organism evidence="9 10">
    <name type="scientific">Blepharisma stoltei</name>
    <dbReference type="NCBI Taxonomy" id="1481888"/>
    <lineage>
        <taxon>Eukaryota</taxon>
        <taxon>Sar</taxon>
        <taxon>Alveolata</taxon>
        <taxon>Ciliophora</taxon>
        <taxon>Postciliodesmatophora</taxon>
        <taxon>Heterotrichea</taxon>
        <taxon>Heterotrichida</taxon>
        <taxon>Blepharismidae</taxon>
        <taxon>Blepharisma</taxon>
    </lineage>
</organism>
<evidence type="ECO:0000256" key="3">
    <source>
        <dbReference type="ARBA" id="ARBA00022490"/>
    </source>
</evidence>
<proteinExistence type="inferred from homology"/>
<keyword evidence="4" id="KW-0677">Repeat</keyword>
<accession>A0AAU9JEV7</accession>
<evidence type="ECO:0000256" key="4">
    <source>
        <dbReference type="ARBA" id="ARBA00022737"/>
    </source>
</evidence>
<evidence type="ECO:0000256" key="1">
    <source>
        <dbReference type="ARBA" id="ARBA00004245"/>
    </source>
</evidence>
<keyword evidence="6" id="KW-0206">Cytoskeleton</keyword>
<keyword evidence="5" id="KW-0106">Calcium</keyword>
<protein>
    <recommendedName>
        <fullName evidence="8">EF-hand domain-containing protein</fullName>
    </recommendedName>
</protein>
<feature type="domain" description="EF-hand" evidence="8">
    <location>
        <begin position="97"/>
        <end position="132"/>
    </location>
</feature>
<dbReference type="PANTHER" id="PTHR23048">
    <property type="entry name" value="MYOSIN LIGHT CHAIN 1, 3"/>
    <property type="match status" value="1"/>
</dbReference>
<dbReference type="Proteomes" id="UP001162131">
    <property type="component" value="Unassembled WGS sequence"/>
</dbReference>